<evidence type="ECO:0000313" key="2">
    <source>
        <dbReference type="Proteomes" id="UP000002872"/>
    </source>
</evidence>
<dbReference type="HOGENOM" id="CLU_1409142_0_0_1"/>
<reference evidence="1" key="1">
    <citation type="submission" date="2011-01" db="EMBL/GenBank/DDBJ databases">
        <title>The Genome Sequence of Nematocida parisii strain ERTm3.</title>
        <authorList>
            <consortium name="The Broad Institute Genome Sequencing Platform"/>
            <consortium name="The Broad Institute Genome Sequencing Center for Infectious Disease"/>
            <person name="Cuomo C."/>
            <person name="Troemel E."/>
            <person name="Young S.K."/>
            <person name="Zeng Q."/>
            <person name="Gargeya S."/>
            <person name="Fitzgerald M."/>
            <person name="Haas B."/>
            <person name="Abouelleil A."/>
            <person name="Alvarado L."/>
            <person name="Arachchi H.M."/>
            <person name="Berlin A."/>
            <person name="Chapman S.B."/>
            <person name="Gearin G."/>
            <person name="Goldberg J."/>
            <person name="Griggs A."/>
            <person name="Gujja S."/>
            <person name="Hansen M."/>
            <person name="Heiman D."/>
            <person name="Howarth C."/>
            <person name="Larimer J."/>
            <person name="Lui A."/>
            <person name="MacDonald P.J.P."/>
            <person name="McCowen C."/>
            <person name="Montmayeur A."/>
            <person name="Murphy C."/>
            <person name="Neiman D."/>
            <person name="Pearson M."/>
            <person name="Priest M."/>
            <person name="Roberts A."/>
            <person name="Saif S."/>
            <person name="Shea T."/>
            <person name="Sisk P."/>
            <person name="Stolte C."/>
            <person name="Sykes S."/>
            <person name="Wortman J."/>
            <person name="Nusbaum C."/>
            <person name="Birren B."/>
        </authorList>
    </citation>
    <scope>NUCLEOTIDE SEQUENCE</scope>
    <source>
        <strain evidence="1">ERTm3</strain>
    </source>
</reference>
<dbReference type="OMA" id="GEQMNIG"/>
<proteinExistence type="predicted"/>
<dbReference type="OrthoDB" id="2188109at2759"/>
<dbReference type="Proteomes" id="UP000002872">
    <property type="component" value="Unassembled WGS sequence"/>
</dbReference>
<organism evidence="1 2">
    <name type="scientific">Nematocida parisii (strain ERTm3)</name>
    <name type="common">Nematode killer fungus</name>
    <dbReference type="NCBI Taxonomy" id="935791"/>
    <lineage>
        <taxon>Eukaryota</taxon>
        <taxon>Fungi</taxon>
        <taxon>Fungi incertae sedis</taxon>
        <taxon>Microsporidia</taxon>
        <taxon>Nematocida</taxon>
    </lineage>
</organism>
<keyword evidence="2" id="KW-1185">Reference proteome</keyword>
<sequence length="193" mass="22856">MKVQLESIEEFEGIFSEILGEETSKYSQNELNVLLNIKNLFLKNVEIQGEQMNIGEITQERLERKKEHAKLILEVEEAEKSKTNSLKSLCELRRELPHTLKEEIEHNYKEIMEKLSEKAPFQSADYTPENEEEIDRIKHTVYEITEKLPSIITQIKEKMSYVEREVKERIEQQGREIETETLSLLFKDDLEIK</sequence>
<dbReference type="InParanoid" id="I3EJB6"/>
<protein>
    <submittedName>
        <fullName evidence="1">Uncharacterized protein</fullName>
    </submittedName>
</protein>
<accession>I3EJB6</accession>
<gene>
    <name evidence="1" type="ORF">NEQG_00083</name>
</gene>
<dbReference type="VEuPathDB" id="MicrosporidiaDB:NEQG_00083"/>
<name>I3EJB6_NEMP3</name>
<evidence type="ECO:0000313" key="1">
    <source>
        <dbReference type="EMBL" id="EIJ89313.1"/>
    </source>
</evidence>
<dbReference type="EMBL" id="GL870876">
    <property type="protein sequence ID" value="EIJ89313.1"/>
    <property type="molecule type" value="Genomic_DNA"/>
</dbReference>
<dbReference type="AlphaFoldDB" id="I3EJB6"/>